<dbReference type="EMBL" id="PEBV01000080">
    <property type="protein sequence ID" value="PTQ50767.1"/>
    <property type="molecule type" value="Genomic_DNA"/>
</dbReference>
<dbReference type="AlphaFoldDB" id="A0A2T5G3K7"/>
<reference evidence="8 9" key="1">
    <citation type="submission" date="2017-08" db="EMBL/GenBank/DDBJ databases">
        <title>Burning lignite coal seam in the remote Altai Mountains harbors a hydrogen-driven thermophilic microbial community.</title>
        <authorList>
            <person name="Kadnikov V.V."/>
            <person name="Mardanov A.V."/>
            <person name="Ivasenko D."/>
            <person name="Beletsky A.V."/>
            <person name="Karnachuk O.V."/>
            <person name="Ravin N.V."/>
        </authorList>
    </citation>
    <scope>NUCLEOTIDE SEQUENCE [LARGE SCALE GENOMIC DNA]</scope>
    <source>
        <strain evidence="8">AL33</strain>
    </source>
</reference>
<dbReference type="InterPro" id="IPR051399">
    <property type="entry name" value="RNA-guided_DNA_endo/Transpos"/>
</dbReference>
<sequence>MQTVTLRLHLHRPTQAKIRRYRELVERTTAFANNLVAAGRPKGLTSRTARAYLAGDLPSAVINQALRDVAAHRDVKTFRVLWPSFNNQNLRLKKVGDFWTASFPMQTGRVRVPLAVTPKQAALLERLGRDVRQGAAKLYEKRGRWYLALSVTLPAEEKAVEPARDKHDKIAGIDMGLRYLAVVNAGGETLFFPGDQAAYVRRRYHALRRRMGKVKALKAIRKMKDKEARWMKDQDHKISRAIVDWCLARGVSIIRMEKLEGIRRRKTRKRDFGRSLHSWSFYRLQQFIAYKARLAGIRVEWVNPKDTSRTCPRCRHCAKENRNGIRFRCRKCGYEAHADAVGAWNVSFAISGLAEAA</sequence>
<organism evidence="8 9">
    <name type="scientific">Hydrogenibacillus schlegelii</name>
    <name type="common">Bacillus schlegelii</name>
    <dbReference type="NCBI Taxonomy" id="1484"/>
    <lineage>
        <taxon>Bacteria</taxon>
        <taxon>Bacillati</taxon>
        <taxon>Bacillota</taxon>
        <taxon>Bacilli</taxon>
        <taxon>Bacillales</taxon>
        <taxon>Bacillales Family X. Incertae Sedis</taxon>
        <taxon>Hydrogenibacillus</taxon>
    </lineage>
</organism>
<protein>
    <submittedName>
        <fullName evidence="8">Mobile element protein</fullName>
    </submittedName>
</protein>
<keyword evidence="3" id="KW-0815">Transposition</keyword>
<dbReference type="PANTHER" id="PTHR30405:SF11">
    <property type="entry name" value="RNA-GUIDED DNA ENDONUCLEASE RV2885C-RELATED"/>
    <property type="match status" value="1"/>
</dbReference>
<evidence type="ECO:0000313" key="9">
    <source>
        <dbReference type="Proteomes" id="UP000244180"/>
    </source>
</evidence>
<dbReference type="PANTHER" id="PTHR30405">
    <property type="entry name" value="TRANSPOSASE"/>
    <property type="match status" value="1"/>
</dbReference>
<dbReference type="GO" id="GO:0003677">
    <property type="term" value="F:DNA binding"/>
    <property type="evidence" value="ECO:0007669"/>
    <property type="project" value="UniProtKB-KW"/>
</dbReference>
<evidence type="ECO:0000313" key="8">
    <source>
        <dbReference type="EMBL" id="PTQ50767.1"/>
    </source>
</evidence>
<dbReference type="InterPro" id="IPR001959">
    <property type="entry name" value="Transposase"/>
</dbReference>
<feature type="domain" description="Cas12f1-like TNB" evidence="7">
    <location>
        <begin position="281"/>
        <end position="346"/>
    </location>
</feature>
<dbReference type="Proteomes" id="UP000244180">
    <property type="component" value="Unassembled WGS sequence"/>
</dbReference>
<evidence type="ECO:0000256" key="5">
    <source>
        <dbReference type="ARBA" id="ARBA00023172"/>
    </source>
</evidence>
<dbReference type="Pfam" id="PF01385">
    <property type="entry name" value="OrfB_IS605"/>
    <property type="match status" value="1"/>
</dbReference>
<dbReference type="Pfam" id="PF07282">
    <property type="entry name" value="Cas12f1-like_TNB"/>
    <property type="match status" value="1"/>
</dbReference>
<evidence type="ECO:0000259" key="7">
    <source>
        <dbReference type="Pfam" id="PF07282"/>
    </source>
</evidence>
<dbReference type="GO" id="GO:0032196">
    <property type="term" value="P:transposition"/>
    <property type="evidence" value="ECO:0007669"/>
    <property type="project" value="UniProtKB-KW"/>
</dbReference>
<dbReference type="NCBIfam" id="NF040570">
    <property type="entry name" value="guided_TnpB"/>
    <property type="match status" value="1"/>
</dbReference>
<dbReference type="InterPro" id="IPR010095">
    <property type="entry name" value="Cas12f1-like_TNB"/>
</dbReference>
<proteinExistence type="inferred from homology"/>
<evidence type="ECO:0000256" key="4">
    <source>
        <dbReference type="ARBA" id="ARBA00023125"/>
    </source>
</evidence>
<name>A0A2T5G3K7_HYDSH</name>
<dbReference type="RefSeq" id="WP_220677964.1">
    <property type="nucleotide sequence ID" value="NZ_PEBV01000080.1"/>
</dbReference>
<dbReference type="NCBIfam" id="TIGR01766">
    <property type="entry name" value="IS200/IS605 family accessory protein TnpB-like domain"/>
    <property type="match status" value="1"/>
</dbReference>
<comment type="caution">
    <text evidence="8">The sequence shown here is derived from an EMBL/GenBank/DDBJ whole genome shotgun (WGS) entry which is preliminary data.</text>
</comment>
<comment type="similarity">
    <text evidence="2">In the N-terminal section; belongs to the transposase 2 family.</text>
</comment>
<comment type="similarity">
    <text evidence="1">In the C-terminal section; belongs to the transposase 35 family.</text>
</comment>
<evidence type="ECO:0000256" key="3">
    <source>
        <dbReference type="ARBA" id="ARBA00022578"/>
    </source>
</evidence>
<keyword evidence="4" id="KW-0238">DNA-binding</keyword>
<evidence type="ECO:0000256" key="1">
    <source>
        <dbReference type="ARBA" id="ARBA00008761"/>
    </source>
</evidence>
<evidence type="ECO:0000256" key="2">
    <source>
        <dbReference type="ARBA" id="ARBA00011044"/>
    </source>
</evidence>
<accession>A0A2T5G3K7</accession>
<keyword evidence="5" id="KW-0233">DNA recombination</keyword>
<feature type="domain" description="Probable transposase IS891/IS1136/IS1341" evidence="6">
    <location>
        <begin position="160"/>
        <end position="262"/>
    </location>
</feature>
<gene>
    <name evidence="8" type="ORF">HSCHL_2703</name>
</gene>
<evidence type="ECO:0000259" key="6">
    <source>
        <dbReference type="Pfam" id="PF01385"/>
    </source>
</evidence>
<dbReference type="GO" id="GO:0006310">
    <property type="term" value="P:DNA recombination"/>
    <property type="evidence" value="ECO:0007669"/>
    <property type="project" value="UniProtKB-KW"/>
</dbReference>